<accession>F4PHG5</accession>
<dbReference type="KEGG" id="dfa:DFA_03396"/>
<dbReference type="EMBL" id="GL883006">
    <property type="protein sequence ID" value="EGG25149.1"/>
    <property type="molecule type" value="Genomic_DNA"/>
</dbReference>
<evidence type="ECO:0000313" key="1">
    <source>
        <dbReference type="EMBL" id="EGG25149.1"/>
    </source>
</evidence>
<name>F4PHG5_CACFS</name>
<gene>
    <name evidence="1" type="ORF">DFA_03396</name>
</gene>
<dbReference type="GeneID" id="14876744"/>
<dbReference type="RefSeq" id="XP_004363000.1">
    <property type="nucleotide sequence ID" value="XM_004362943.1"/>
</dbReference>
<sequence>MDYLKNPNNNNNNNNYSNNNNINLFGSFGFKSSPIQNIENVGNITQYIKVGKDGSTLISNPKDIGKSESAIGLMGPPGSGKSSICNTLCFILYKIMEPYFVALRSHETVTLGVYTLSQVARLKSPVTVNKDVLDMEGHDNSLERSWKMAMLLSVICEEIVLCNRDARATALIQAVSVFKKGMDQSSALGMRPITKQMFFMVKSMRDAPSLLHMLAQILPSMEFIPFTVPEFTDDEVDQMTTPLEFHPAMVKAIKEGVVDKIKPRLDKQSLSSKADSIQQLLHAFNIGDYSQLDAINKKLFLADCNRILDEAIANGHIDHMDRAKKITVSEGMTLAQFLKGVNGALSVDFNKSTFYVKGKSEGYIKQHFPSPSIPTKMIESIYTAQYNLKMAKLAEAKAIAEQADRNKKMFLEGVQIINKAAELKLSLYIDQLKFGQSFVPSKETFIDRSPIAHLKTWGLHYDFGPFHRYYDSVVPGIAQKWIDQTSRAKWKAPVHAHGDMTCQGGCKMNDSVFCYKSTCRGRLYWVDGPSSTAICQTCETKASFVDTTLYCIACGNRCNCTTRPNGSYIP</sequence>
<protein>
    <submittedName>
        <fullName evidence="1">Uncharacterized protein</fullName>
    </submittedName>
</protein>
<organism evidence="1 2">
    <name type="scientific">Cavenderia fasciculata</name>
    <name type="common">Slime mold</name>
    <name type="synonym">Dictyostelium fasciculatum</name>
    <dbReference type="NCBI Taxonomy" id="261658"/>
    <lineage>
        <taxon>Eukaryota</taxon>
        <taxon>Amoebozoa</taxon>
        <taxon>Evosea</taxon>
        <taxon>Eumycetozoa</taxon>
        <taxon>Dictyostelia</taxon>
        <taxon>Acytosteliales</taxon>
        <taxon>Cavenderiaceae</taxon>
        <taxon>Cavenderia</taxon>
    </lineage>
</organism>
<dbReference type="SUPFAM" id="SSF52540">
    <property type="entry name" value="P-loop containing nucleoside triphosphate hydrolases"/>
    <property type="match status" value="1"/>
</dbReference>
<proteinExistence type="predicted"/>
<dbReference type="InterPro" id="IPR027417">
    <property type="entry name" value="P-loop_NTPase"/>
</dbReference>
<dbReference type="AlphaFoldDB" id="F4PHG5"/>
<dbReference type="OrthoDB" id="23252at2759"/>
<evidence type="ECO:0000313" key="2">
    <source>
        <dbReference type="Proteomes" id="UP000007797"/>
    </source>
</evidence>
<dbReference type="Proteomes" id="UP000007797">
    <property type="component" value="Unassembled WGS sequence"/>
</dbReference>
<reference evidence="2" key="1">
    <citation type="journal article" date="2011" name="Genome Res.">
        <title>Phylogeny-wide analysis of social amoeba genomes highlights ancient origins for complex intercellular communication.</title>
        <authorList>
            <person name="Heidel A.J."/>
            <person name="Lawal H.M."/>
            <person name="Felder M."/>
            <person name="Schilde C."/>
            <person name="Helps N.R."/>
            <person name="Tunggal B."/>
            <person name="Rivero F."/>
            <person name="John U."/>
            <person name="Schleicher M."/>
            <person name="Eichinger L."/>
            <person name="Platzer M."/>
            <person name="Noegel A.A."/>
            <person name="Schaap P."/>
            <person name="Gloeckner G."/>
        </authorList>
    </citation>
    <scope>NUCLEOTIDE SEQUENCE [LARGE SCALE GENOMIC DNA]</scope>
    <source>
        <strain evidence="2">SH3</strain>
    </source>
</reference>
<keyword evidence="2" id="KW-1185">Reference proteome</keyword>